<evidence type="ECO:0000313" key="14">
    <source>
        <dbReference type="Proteomes" id="UP000326061"/>
    </source>
</evidence>
<evidence type="ECO:0000256" key="11">
    <source>
        <dbReference type="SAM" id="Phobius"/>
    </source>
</evidence>
<sequence length="432" mass="48941">MFSKRSIRQSFLIQLIFASASLIFIFSSILYFYIERSIFEEKHQELLNYAKNIAQNESIYGSEAPSPEMYLGLNVEIIYLDVTHLDIEMYETTKNNEIYLTLIYPFNLDELSYLKITKEITATKILLKKILNYLFVINIAGFLLVIIYAIGLSKMLVMPVKTLSNKLSNMNEHLMRPIKVEELPEEFEPLGITINHLIKRIQNFVKYQKELFIGTAHELKTPLAVIKLKNQVTLIKKRSPEEYIDALKVTNKTIDEMNFIVTNILNIGRQEGAQLEKPQEVDVIKILTQKADDFKLLAENEGKKLHIHLEPCGYMAVLQVSLLNQIIQNFLQNALKFTPKDKSVTLRSSQNNYGLLIEVIDEGCGIDESSDLFAPFKREGNKPGVGLGLFLAKSAADALSAKISIKNRTDGITGTVASLNLNSKLSCILPAN</sequence>
<dbReference type="InterPro" id="IPR005467">
    <property type="entry name" value="His_kinase_dom"/>
</dbReference>
<dbReference type="SUPFAM" id="SSF47384">
    <property type="entry name" value="Homodimeric domain of signal transducing histidine kinase"/>
    <property type="match status" value="1"/>
</dbReference>
<dbReference type="PRINTS" id="PR00344">
    <property type="entry name" value="BCTRLSENSOR"/>
</dbReference>
<evidence type="ECO:0000256" key="9">
    <source>
        <dbReference type="ARBA" id="ARBA00023012"/>
    </source>
</evidence>
<keyword evidence="7 13" id="KW-0418">Kinase</keyword>
<feature type="domain" description="Histidine kinase" evidence="12">
    <location>
        <begin position="214"/>
        <end position="425"/>
    </location>
</feature>
<dbReference type="InterPro" id="IPR004358">
    <property type="entry name" value="Sig_transdc_His_kin-like_C"/>
</dbReference>
<dbReference type="GO" id="GO:0005886">
    <property type="term" value="C:plasma membrane"/>
    <property type="evidence" value="ECO:0007669"/>
    <property type="project" value="TreeGrafter"/>
</dbReference>
<keyword evidence="5" id="KW-0808">Transferase</keyword>
<keyword evidence="4" id="KW-0597">Phosphoprotein</keyword>
<keyword evidence="14" id="KW-1185">Reference proteome</keyword>
<proteinExistence type="predicted"/>
<gene>
    <name evidence="13" type="ORF">FJR47_03050</name>
</gene>
<name>A0AAJ4DMA3_9BACT</name>
<dbReference type="CDD" id="cd00082">
    <property type="entry name" value="HisKA"/>
    <property type="match status" value="1"/>
</dbReference>
<dbReference type="InterPro" id="IPR003661">
    <property type="entry name" value="HisK_dim/P_dom"/>
</dbReference>
<dbReference type="SMART" id="SM00387">
    <property type="entry name" value="HATPase_c"/>
    <property type="match status" value="1"/>
</dbReference>
<dbReference type="Gene3D" id="3.30.565.10">
    <property type="entry name" value="Histidine kinase-like ATPase, C-terminal domain"/>
    <property type="match status" value="1"/>
</dbReference>
<evidence type="ECO:0000256" key="8">
    <source>
        <dbReference type="ARBA" id="ARBA00022989"/>
    </source>
</evidence>
<dbReference type="GO" id="GO:0000155">
    <property type="term" value="F:phosphorelay sensor kinase activity"/>
    <property type="evidence" value="ECO:0007669"/>
    <property type="project" value="InterPro"/>
</dbReference>
<dbReference type="PANTHER" id="PTHR45436:SF15">
    <property type="entry name" value="SENSOR HISTIDINE KINASE CUSS"/>
    <property type="match status" value="1"/>
</dbReference>
<keyword evidence="9" id="KW-0902">Two-component regulatory system</keyword>
<comment type="subcellular location">
    <subcellularLocation>
        <location evidence="2">Membrane</location>
        <topology evidence="2">Multi-pass membrane protein</topology>
    </subcellularLocation>
</comment>
<dbReference type="InterPro" id="IPR036097">
    <property type="entry name" value="HisK_dim/P_sf"/>
</dbReference>
<evidence type="ECO:0000313" key="13">
    <source>
        <dbReference type="EMBL" id="QFR42937.1"/>
    </source>
</evidence>
<evidence type="ECO:0000256" key="4">
    <source>
        <dbReference type="ARBA" id="ARBA00022553"/>
    </source>
</evidence>
<dbReference type="SMART" id="SM00388">
    <property type="entry name" value="HisKA"/>
    <property type="match status" value="1"/>
</dbReference>
<dbReference type="Pfam" id="PF02518">
    <property type="entry name" value="HATPase_c"/>
    <property type="match status" value="1"/>
</dbReference>
<feature type="transmembrane region" description="Helical" evidence="11">
    <location>
        <begin position="12"/>
        <end position="34"/>
    </location>
</feature>
<keyword evidence="8 11" id="KW-1133">Transmembrane helix</keyword>
<evidence type="ECO:0000256" key="6">
    <source>
        <dbReference type="ARBA" id="ARBA00022692"/>
    </source>
</evidence>
<dbReference type="EC" id="2.7.13.3" evidence="3"/>
<organism evidence="13 14">
    <name type="scientific">Sulfurimonas xiamenensis</name>
    <dbReference type="NCBI Taxonomy" id="2590021"/>
    <lineage>
        <taxon>Bacteria</taxon>
        <taxon>Pseudomonadati</taxon>
        <taxon>Campylobacterota</taxon>
        <taxon>Epsilonproteobacteria</taxon>
        <taxon>Campylobacterales</taxon>
        <taxon>Sulfurimonadaceae</taxon>
        <taxon>Sulfurimonas</taxon>
    </lineage>
</organism>
<dbReference type="InterPro" id="IPR050428">
    <property type="entry name" value="TCS_sensor_his_kinase"/>
</dbReference>
<evidence type="ECO:0000256" key="2">
    <source>
        <dbReference type="ARBA" id="ARBA00004141"/>
    </source>
</evidence>
<evidence type="ECO:0000256" key="10">
    <source>
        <dbReference type="ARBA" id="ARBA00023136"/>
    </source>
</evidence>
<dbReference type="SUPFAM" id="SSF55874">
    <property type="entry name" value="ATPase domain of HSP90 chaperone/DNA topoisomerase II/histidine kinase"/>
    <property type="match status" value="1"/>
</dbReference>
<evidence type="ECO:0000259" key="12">
    <source>
        <dbReference type="PROSITE" id="PS50109"/>
    </source>
</evidence>
<dbReference type="KEGG" id="suln:FJR47_03050"/>
<dbReference type="Gene3D" id="1.10.287.130">
    <property type="match status" value="1"/>
</dbReference>
<feature type="transmembrane region" description="Helical" evidence="11">
    <location>
        <begin position="130"/>
        <end position="151"/>
    </location>
</feature>
<keyword evidence="6 11" id="KW-0812">Transmembrane</keyword>
<evidence type="ECO:0000256" key="5">
    <source>
        <dbReference type="ARBA" id="ARBA00022679"/>
    </source>
</evidence>
<dbReference type="PROSITE" id="PS50109">
    <property type="entry name" value="HIS_KIN"/>
    <property type="match status" value="1"/>
</dbReference>
<dbReference type="Proteomes" id="UP000326061">
    <property type="component" value="Chromosome"/>
</dbReference>
<dbReference type="PANTHER" id="PTHR45436">
    <property type="entry name" value="SENSOR HISTIDINE KINASE YKOH"/>
    <property type="match status" value="1"/>
</dbReference>
<reference evidence="14" key="1">
    <citation type="submission" date="2019-06" db="EMBL/GenBank/DDBJ databases">
        <title>Sulfurimonas gotlandica sp. nov., a chemoautotrophic and psychrotolerant epsilonproteobacterium isolated from a pelagic redoxcline, and an emended description of the genus Sulfurimonas.</title>
        <authorList>
            <person name="Wang S."/>
            <person name="Jiang L."/>
            <person name="Shao Z."/>
        </authorList>
    </citation>
    <scope>NUCLEOTIDE SEQUENCE [LARGE SCALE GENOMIC DNA]</scope>
    <source>
        <strain evidence="14">1-1N</strain>
    </source>
</reference>
<comment type="catalytic activity">
    <reaction evidence="1">
        <text>ATP + protein L-histidine = ADP + protein N-phospho-L-histidine.</text>
        <dbReference type="EC" id="2.7.13.3"/>
    </reaction>
</comment>
<keyword evidence="10 11" id="KW-0472">Membrane</keyword>
<evidence type="ECO:0000256" key="3">
    <source>
        <dbReference type="ARBA" id="ARBA00012438"/>
    </source>
</evidence>
<dbReference type="AlphaFoldDB" id="A0AAJ4DMA3"/>
<accession>A0AAJ4DMA3</accession>
<dbReference type="InterPro" id="IPR036890">
    <property type="entry name" value="HATPase_C_sf"/>
</dbReference>
<dbReference type="EMBL" id="CP041166">
    <property type="protein sequence ID" value="QFR42937.1"/>
    <property type="molecule type" value="Genomic_DNA"/>
</dbReference>
<evidence type="ECO:0000256" key="1">
    <source>
        <dbReference type="ARBA" id="ARBA00000085"/>
    </source>
</evidence>
<dbReference type="Pfam" id="PF00512">
    <property type="entry name" value="HisKA"/>
    <property type="match status" value="1"/>
</dbReference>
<dbReference type="RefSeq" id="WP_152299000.1">
    <property type="nucleotide sequence ID" value="NZ_CP041166.1"/>
</dbReference>
<evidence type="ECO:0000256" key="7">
    <source>
        <dbReference type="ARBA" id="ARBA00022777"/>
    </source>
</evidence>
<dbReference type="InterPro" id="IPR003594">
    <property type="entry name" value="HATPase_dom"/>
</dbReference>
<protein>
    <recommendedName>
        <fullName evidence="3">histidine kinase</fullName>
        <ecNumber evidence="3">2.7.13.3</ecNumber>
    </recommendedName>
</protein>